<dbReference type="AlphaFoldDB" id="A0A502DZY6"/>
<comment type="caution">
    <text evidence="2">The sequence shown here is derived from an EMBL/GenBank/DDBJ whole genome shotgun (WGS) entry which is preliminary data.</text>
</comment>
<feature type="region of interest" description="Disordered" evidence="1">
    <location>
        <begin position="1"/>
        <end position="24"/>
    </location>
</feature>
<accession>A0A502DZY6</accession>
<dbReference type="RefSeq" id="WP_140512029.1">
    <property type="nucleotide sequence ID" value="NZ_RCZH01000031.1"/>
</dbReference>
<sequence length="83" mass="9447">MQAVEHKGKYAGRNAGMQERRNADPQAPEYIVKYMCRNAGLKNRDIHPLFINPSKGTTFSKTVLQKTFRMLSNNAFECPSRSV</sequence>
<gene>
    <name evidence="2" type="ORF">EAH81_27160</name>
</gene>
<reference evidence="2 3" key="1">
    <citation type="journal article" date="2019" name="Environ. Microbiol.">
        <title>Species interactions and distinct microbial communities in high Arctic permafrost affected cryosols are associated with the CH4 and CO2 gas fluxes.</title>
        <authorList>
            <person name="Altshuler I."/>
            <person name="Hamel J."/>
            <person name="Turney S."/>
            <person name="Magnuson E."/>
            <person name="Levesque R."/>
            <person name="Greer C."/>
            <person name="Whyte L.G."/>
        </authorList>
    </citation>
    <scope>NUCLEOTIDE SEQUENCE [LARGE SCALE GENOMIC DNA]</scope>
    <source>
        <strain evidence="2 3">42</strain>
    </source>
</reference>
<protein>
    <submittedName>
        <fullName evidence="2">Uncharacterized protein</fullName>
    </submittedName>
</protein>
<dbReference type="EMBL" id="RCZH01000031">
    <property type="protein sequence ID" value="TPG31098.1"/>
    <property type="molecule type" value="Genomic_DNA"/>
</dbReference>
<keyword evidence="3" id="KW-1185">Reference proteome</keyword>
<proteinExistence type="predicted"/>
<name>A0A502DZY6_9FLAO</name>
<dbReference type="Proteomes" id="UP000319700">
    <property type="component" value="Unassembled WGS sequence"/>
</dbReference>
<evidence type="ECO:0000313" key="3">
    <source>
        <dbReference type="Proteomes" id="UP000319700"/>
    </source>
</evidence>
<evidence type="ECO:0000313" key="2">
    <source>
        <dbReference type="EMBL" id="TPG31098.1"/>
    </source>
</evidence>
<evidence type="ECO:0000256" key="1">
    <source>
        <dbReference type="SAM" id="MobiDB-lite"/>
    </source>
</evidence>
<organism evidence="2 3">
    <name type="scientific">Flavobacterium pectinovorum</name>
    <dbReference type="NCBI Taxonomy" id="29533"/>
    <lineage>
        <taxon>Bacteria</taxon>
        <taxon>Pseudomonadati</taxon>
        <taxon>Bacteroidota</taxon>
        <taxon>Flavobacteriia</taxon>
        <taxon>Flavobacteriales</taxon>
        <taxon>Flavobacteriaceae</taxon>
        <taxon>Flavobacterium</taxon>
    </lineage>
</organism>